<dbReference type="AlphaFoldDB" id="A0A369BIP8"/>
<dbReference type="OrthoDB" id="9810449at2"/>
<evidence type="ECO:0000256" key="4">
    <source>
        <dbReference type="PIRSR" id="PIRSR000915-3"/>
    </source>
</evidence>
<dbReference type="RefSeq" id="WP_114496536.1">
    <property type="nucleotide sequence ID" value="NZ_QPJW01000003.1"/>
</dbReference>
<comment type="caution">
    <text evidence="5">The sequence shown here is derived from an EMBL/GenBank/DDBJ whole genome shotgun (WGS) entry which is preliminary data.</text>
</comment>
<dbReference type="NCBIfam" id="TIGR01460">
    <property type="entry name" value="HAD-SF-IIA"/>
    <property type="match status" value="1"/>
</dbReference>
<organism evidence="5 6">
    <name type="scientific">Fontibacillus phaseoli</name>
    <dbReference type="NCBI Taxonomy" id="1416533"/>
    <lineage>
        <taxon>Bacteria</taxon>
        <taxon>Bacillati</taxon>
        <taxon>Bacillota</taxon>
        <taxon>Bacilli</taxon>
        <taxon>Bacillales</taxon>
        <taxon>Paenibacillaceae</taxon>
        <taxon>Fontibacillus</taxon>
    </lineage>
</organism>
<dbReference type="InterPro" id="IPR036412">
    <property type="entry name" value="HAD-like_sf"/>
</dbReference>
<dbReference type="GO" id="GO:0016791">
    <property type="term" value="F:phosphatase activity"/>
    <property type="evidence" value="ECO:0007669"/>
    <property type="project" value="TreeGrafter"/>
</dbReference>
<comment type="function">
    <text evidence="1">Catalyzes the dephosphorylation of 2-6 carbon acid sugars in vitro.</text>
</comment>
<sequence>MQQIPLRDFSSYLFDLDGTIYVGGKALNGAAETIKALQEQMKTTMFATNTTLYTREEVRDKLAGFGISCKTEEVITALSVAGMYFRDFATGSKVFLLGGEAMEEEMSRFGIAVTGEARQATHVLVGLDRSFDFDKMTTVVNAVRNGTQLVGANPDPFCPVEEGVIPDTWAFIKAIETASGVPVGVTLGKPTKYYASYALKQLRNSPDKCLMVGDRLDTDIALGKSIGMHTALVLTGVDSRESIPRAGIHPDYVCTSIKDIL</sequence>
<dbReference type="Pfam" id="PF13344">
    <property type="entry name" value="Hydrolase_6"/>
    <property type="match status" value="1"/>
</dbReference>
<accession>A0A369BIP8</accession>
<evidence type="ECO:0000313" key="5">
    <source>
        <dbReference type="EMBL" id="RCX20458.1"/>
    </source>
</evidence>
<dbReference type="InterPro" id="IPR023214">
    <property type="entry name" value="HAD_sf"/>
</dbReference>
<dbReference type="Pfam" id="PF13242">
    <property type="entry name" value="Hydrolase_like"/>
    <property type="match status" value="1"/>
</dbReference>
<dbReference type="Proteomes" id="UP000253090">
    <property type="component" value="Unassembled WGS sequence"/>
</dbReference>
<feature type="binding site" evidence="3">
    <location>
        <position position="189"/>
    </location>
    <ligand>
        <name>substrate</name>
    </ligand>
</feature>
<feature type="active site" description="Proton donor" evidence="2">
    <location>
        <position position="17"/>
    </location>
</feature>
<gene>
    <name evidence="5" type="ORF">DFP94_103186</name>
</gene>
<dbReference type="PANTHER" id="PTHR19288:SF46">
    <property type="entry name" value="HALOACID DEHALOGENASE-LIKE HYDROLASE DOMAIN-CONTAINING PROTEIN 2"/>
    <property type="match status" value="1"/>
</dbReference>
<evidence type="ECO:0000256" key="3">
    <source>
        <dbReference type="PIRSR" id="PIRSR000915-2"/>
    </source>
</evidence>
<dbReference type="PANTHER" id="PTHR19288">
    <property type="entry name" value="4-NITROPHENYLPHOSPHATASE-RELATED"/>
    <property type="match status" value="1"/>
</dbReference>
<dbReference type="GO" id="GO:0046872">
    <property type="term" value="F:metal ion binding"/>
    <property type="evidence" value="ECO:0007669"/>
    <property type="project" value="UniProtKB-KW"/>
</dbReference>
<keyword evidence="1 4" id="KW-0479">Metal-binding</keyword>
<feature type="binding site" evidence="4">
    <location>
        <position position="17"/>
    </location>
    <ligand>
        <name>Mg(2+)</name>
        <dbReference type="ChEBI" id="CHEBI:18420"/>
    </ligand>
</feature>
<dbReference type="Gene3D" id="3.40.50.1000">
    <property type="entry name" value="HAD superfamily/HAD-like"/>
    <property type="match status" value="2"/>
</dbReference>
<protein>
    <recommendedName>
        <fullName evidence="1">Acid sugar phosphatase</fullName>
        <ecNumber evidence="1">3.1.3.-</ecNumber>
    </recommendedName>
</protein>
<name>A0A369BIP8_9BACL</name>
<comment type="cofactor">
    <cofactor evidence="4">
        <name>Mg(2+)</name>
        <dbReference type="ChEBI" id="CHEBI:18420"/>
    </cofactor>
    <text evidence="4">Divalent metal ions. Mg(2+) is the most effective.</text>
</comment>
<dbReference type="SUPFAM" id="SSF56784">
    <property type="entry name" value="HAD-like"/>
    <property type="match status" value="1"/>
</dbReference>
<dbReference type="PIRSF" id="PIRSF000915">
    <property type="entry name" value="PGP-type_phosphatase"/>
    <property type="match status" value="1"/>
</dbReference>
<keyword evidence="1 4" id="KW-0460">Magnesium</keyword>
<dbReference type="GO" id="GO:0005737">
    <property type="term" value="C:cytoplasm"/>
    <property type="evidence" value="ECO:0007669"/>
    <property type="project" value="TreeGrafter"/>
</dbReference>
<dbReference type="InterPro" id="IPR006357">
    <property type="entry name" value="HAD-SF_hydro_IIA"/>
</dbReference>
<reference evidence="5 6" key="1">
    <citation type="submission" date="2018-07" db="EMBL/GenBank/DDBJ databases">
        <title>Genomic Encyclopedia of Type Strains, Phase III (KMG-III): the genomes of soil and plant-associated and newly described type strains.</title>
        <authorList>
            <person name="Whitman W."/>
        </authorList>
    </citation>
    <scope>NUCLEOTIDE SEQUENCE [LARGE SCALE GENOMIC DNA]</scope>
    <source>
        <strain evidence="5 6">CECT 8333</strain>
    </source>
</reference>
<keyword evidence="5" id="KW-0378">Hydrolase</keyword>
<comment type="similarity">
    <text evidence="1">Belongs to the HAD-like hydrolase superfamily. NagD family.</text>
</comment>
<proteinExistence type="inferred from homology"/>
<feature type="binding site" evidence="4">
    <location>
        <position position="15"/>
    </location>
    <ligand>
        <name>Mg(2+)</name>
        <dbReference type="ChEBI" id="CHEBI:18420"/>
    </ligand>
</feature>
<dbReference type="EMBL" id="QPJW01000003">
    <property type="protein sequence ID" value="RCX20458.1"/>
    <property type="molecule type" value="Genomic_DNA"/>
</dbReference>
<feature type="binding site" evidence="4">
    <location>
        <position position="214"/>
    </location>
    <ligand>
        <name>Mg(2+)</name>
        <dbReference type="ChEBI" id="CHEBI:18420"/>
    </ligand>
</feature>
<feature type="active site" description="Nucleophile" evidence="2">
    <location>
        <position position="15"/>
    </location>
</feature>
<keyword evidence="6" id="KW-1185">Reference proteome</keyword>
<evidence type="ECO:0000313" key="6">
    <source>
        <dbReference type="Proteomes" id="UP000253090"/>
    </source>
</evidence>
<evidence type="ECO:0000256" key="2">
    <source>
        <dbReference type="PIRSR" id="PIRSR000915-1"/>
    </source>
</evidence>
<dbReference type="EC" id="3.1.3.-" evidence="1"/>
<evidence type="ECO:0000256" key="1">
    <source>
        <dbReference type="PIRNR" id="PIRNR000915"/>
    </source>
</evidence>